<dbReference type="GO" id="GO:0003824">
    <property type="term" value="F:catalytic activity"/>
    <property type="evidence" value="ECO:0007669"/>
    <property type="project" value="UniProtKB-ARBA"/>
</dbReference>
<gene>
    <name evidence="2" type="ORF">chiPu_0017288</name>
</gene>
<dbReference type="PANTHER" id="PTHR15020">
    <property type="entry name" value="FLAVIN REDUCTASE-RELATED"/>
    <property type="match status" value="1"/>
</dbReference>
<dbReference type="Proteomes" id="UP000287033">
    <property type="component" value="Unassembled WGS sequence"/>
</dbReference>
<dbReference type="OrthoDB" id="419598at2759"/>
<dbReference type="EMBL" id="BEZZ01001254">
    <property type="protein sequence ID" value="GCC16607.1"/>
    <property type="molecule type" value="Genomic_DNA"/>
</dbReference>
<dbReference type="Gene3D" id="3.40.50.720">
    <property type="entry name" value="NAD(P)-binding Rossmann-like Domain"/>
    <property type="match status" value="1"/>
</dbReference>
<accession>A0A401REP8</accession>
<dbReference type="PANTHER" id="PTHR15020:SF50">
    <property type="entry name" value="UPF0659 PROTEIN YMR090W"/>
    <property type="match status" value="1"/>
</dbReference>
<dbReference type="SUPFAM" id="SSF51735">
    <property type="entry name" value="NAD(P)-binding Rossmann-fold domains"/>
    <property type="match status" value="1"/>
</dbReference>
<comment type="caution">
    <text evidence="2">The sequence shown here is derived from an EMBL/GenBank/DDBJ whole genome shotgun (WGS) entry which is preliminary data.</text>
</comment>
<reference evidence="2 3" key="1">
    <citation type="journal article" date="2018" name="Nat. Ecol. Evol.">
        <title>Shark genomes provide insights into elasmobranch evolution and the origin of vertebrates.</title>
        <authorList>
            <person name="Hara Y"/>
            <person name="Yamaguchi K"/>
            <person name="Onimaru K"/>
            <person name="Kadota M"/>
            <person name="Koyanagi M"/>
            <person name="Keeley SD"/>
            <person name="Tatsumi K"/>
            <person name="Tanaka K"/>
            <person name="Motone F"/>
            <person name="Kageyama Y"/>
            <person name="Nozu R"/>
            <person name="Adachi N"/>
            <person name="Nishimura O"/>
            <person name="Nakagawa R"/>
            <person name="Tanegashima C"/>
            <person name="Kiyatake I"/>
            <person name="Matsumoto R"/>
            <person name="Murakumo K"/>
            <person name="Nishida K"/>
            <person name="Terakita A"/>
            <person name="Kuratani S"/>
            <person name="Sato K"/>
            <person name="Hyodo S Kuraku.S."/>
        </authorList>
    </citation>
    <scope>NUCLEOTIDE SEQUENCE [LARGE SCALE GENOMIC DNA]</scope>
</reference>
<name>A0A401REP8_CHIPU</name>
<evidence type="ECO:0000313" key="2">
    <source>
        <dbReference type="EMBL" id="GCC16607.1"/>
    </source>
</evidence>
<keyword evidence="3" id="KW-1185">Reference proteome</keyword>
<proteinExistence type="predicted"/>
<sequence>MKLLILGATGQTGQLLVRQALEQGYVAKAVVRTPNKLTIQHDNLKVVKANIFSADSLQGHFNDQDVIMSCLGFPIRLFSGHTEYTESMKAIIPAMRKAEVTRIIAMSSWYTKPKTSHQTSWMLRSFLTPVIHNLLINMQEVENYLSNECKDLNWTVVKPPGLQKAPRTDKELLIHEGYYEPDLDRTPVANPVTPGDIARFMLSLLKDDSCNKKAVAVVTV</sequence>
<organism evidence="2 3">
    <name type="scientific">Chiloscyllium punctatum</name>
    <name type="common">Brownbanded bambooshark</name>
    <name type="synonym">Hemiscyllium punctatum</name>
    <dbReference type="NCBI Taxonomy" id="137246"/>
    <lineage>
        <taxon>Eukaryota</taxon>
        <taxon>Metazoa</taxon>
        <taxon>Chordata</taxon>
        <taxon>Craniata</taxon>
        <taxon>Vertebrata</taxon>
        <taxon>Chondrichthyes</taxon>
        <taxon>Elasmobranchii</taxon>
        <taxon>Galeomorphii</taxon>
        <taxon>Galeoidea</taxon>
        <taxon>Orectolobiformes</taxon>
        <taxon>Hemiscylliidae</taxon>
        <taxon>Chiloscyllium</taxon>
    </lineage>
</organism>
<feature type="domain" description="NAD(P)-binding" evidence="1">
    <location>
        <begin position="7"/>
        <end position="207"/>
    </location>
</feature>
<dbReference type="STRING" id="137246.A0A401REP8"/>
<dbReference type="InterPro" id="IPR016040">
    <property type="entry name" value="NAD(P)-bd_dom"/>
</dbReference>
<dbReference type="OMA" id="ETEICRA"/>
<evidence type="ECO:0000313" key="3">
    <source>
        <dbReference type="Proteomes" id="UP000287033"/>
    </source>
</evidence>
<protein>
    <recommendedName>
        <fullName evidence="1">NAD(P)-binding domain-containing protein</fullName>
    </recommendedName>
</protein>
<dbReference type="InterPro" id="IPR036291">
    <property type="entry name" value="NAD(P)-bd_dom_sf"/>
</dbReference>
<evidence type="ECO:0000259" key="1">
    <source>
        <dbReference type="Pfam" id="PF13460"/>
    </source>
</evidence>
<dbReference type="Pfam" id="PF13460">
    <property type="entry name" value="NAD_binding_10"/>
    <property type="match status" value="1"/>
</dbReference>
<dbReference type="AlphaFoldDB" id="A0A401REP8"/>